<protein>
    <submittedName>
        <fullName evidence="1">DUF3127 domain-containing protein</fullName>
    </submittedName>
</protein>
<dbReference type="EMBL" id="VOOS01000001">
    <property type="protein sequence ID" value="TXB66727.1"/>
    <property type="molecule type" value="Genomic_DNA"/>
</dbReference>
<name>A0A5C6RX99_9FLAO</name>
<proteinExistence type="predicted"/>
<dbReference type="OrthoDB" id="598142at2"/>
<dbReference type="Pfam" id="PF11325">
    <property type="entry name" value="DUF3127"/>
    <property type="match status" value="1"/>
</dbReference>
<dbReference type="Proteomes" id="UP000321721">
    <property type="component" value="Unassembled WGS sequence"/>
</dbReference>
<dbReference type="InterPro" id="IPR021474">
    <property type="entry name" value="DUF3127"/>
</dbReference>
<dbReference type="AlphaFoldDB" id="A0A5C6RX99"/>
<organism evidence="1 2">
    <name type="scientific">Vicingus serpentipes</name>
    <dbReference type="NCBI Taxonomy" id="1926625"/>
    <lineage>
        <taxon>Bacteria</taxon>
        <taxon>Pseudomonadati</taxon>
        <taxon>Bacteroidota</taxon>
        <taxon>Flavobacteriia</taxon>
        <taxon>Flavobacteriales</taxon>
        <taxon>Vicingaceae</taxon>
        <taxon>Vicingus</taxon>
    </lineage>
</organism>
<dbReference type="RefSeq" id="WP_147097620.1">
    <property type="nucleotide sequence ID" value="NZ_VOOS01000001.1"/>
</dbReference>
<evidence type="ECO:0000313" key="1">
    <source>
        <dbReference type="EMBL" id="TXB66727.1"/>
    </source>
</evidence>
<keyword evidence="2" id="KW-1185">Reference proteome</keyword>
<evidence type="ECO:0000313" key="2">
    <source>
        <dbReference type="Proteomes" id="UP000321721"/>
    </source>
</evidence>
<reference evidence="1 2" key="1">
    <citation type="submission" date="2019-08" db="EMBL/GenBank/DDBJ databases">
        <title>Genome of Vicingus serpentipes NCIMB 15042.</title>
        <authorList>
            <person name="Bowman J.P."/>
        </authorList>
    </citation>
    <scope>NUCLEOTIDE SEQUENCE [LARGE SCALE GENOMIC DNA]</scope>
    <source>
        <strain evidence="1 2">NCIMB 15042</strain>
    </source>
</reference>
<accession>A0A5C6RX99</accession>
<gene>
    <name evidence="1" type="ORF">FRY74_00660</name>
</gene>
<comment type="caution">
    <text evidence="1">The sequence shown here is derived from an EMBL/GenBank/DDBJ whole genome shotgun (WGS) entry which is preliminary data.</text>
</comment>
<sequence>MSLVVKGRISKVLEMETGTSKAGKEWKKQSFVIDTGDQYNPEVCFSLFGEDKINMLRNFGEGQEVEVAFNVSSREYNGKYYHNLDCWKINGSAQFAAGTGAAPAPMAADAPMAAGEEDDLPF</sequence>
<dbReference type="InterPro" id="IPR012340">
    <property type="entry name" value="NA-bd_OB-fold"/>
</dbReference>
<dbReference type="Gene3D" id="2.40.50.140">
    <property type="entry name" value="Nucleic acid-binding proteins"/>
    <property type="match status" value="1"/>
</dbReference>